<name>A0AAD8HWS0_9APIA</name>
<keyword evidence="2" id="KW-1185">Reference proteome</keyword>
<reference evidence="1" key="2">
    <citation type="submission" date="2023-05" db="EMBL/GenBank/DDBJ databases">
        <authorList>
            <person name="Schelkunov M.I."/>
        </authorList>
    </citation>
    <scope>NUCLEOTIDE SEQUENCE</scope>
    <source>
        <strain evidence="1">Hsosn_3</strain>
        <tissue evidence="1">Leaf</tissue>
    </source>
</reference>
<organism evidence="1 2">
    <name type="scientific">Heracleum sosnowskyi</name>
    <dbReference type="NCBI Taxonomy" id="360622"/>
    <lineage>
        <taxon>Eukaryota</taxon>
        <taxon>Viridiplantae</taxon>
        <taxon>Streptophyta</taxon>
        <taxon>Embryophyta</taxon>
        <taxon>Tracheophyta</taxon>
        <taxon>Spermatophyta</taxon>
        <taxon>Magnoliopsida</taxon>
        <taxon>eudicotyledons</taxon>
        <taxon>Gunneridae</taxon>
        <taxon>Pentapetalae</taxon>
        <taxon>asterids</taxon>
        <taxon>campanulids</taxon>
        <taxon>Apiales</taxon>
        <taxon>Apiaceae</taxon>
        <taxon>Apioideae</taxon>
        <taxon>apioid superclade</taxon>
        <taxon>Tordylieae</taxon>
        <taxon>Tordyliinae</taxon>
        <taxon>Heracleum</taxon>
    </lineage>
</organism>
<evidence type="ECO:0000313" key="2">
    <source>
        <dbReference type="Proteomes" id="UP001237642"/>
    </source>
</evidence>
<reference evidence="1" key="1">
    <citation type="submission" date="2023-02" db="EMBL/GenBank/DDBJ databases">
        <title>Genome of toxic invasive species Heracleum sosnowskyi carries increased number of genes despite the absence of recent whole-genome duplications.</title>
        <authorList>
            <person name="Schelkunov M."/>
            <person name="Shtratnikova V."/>
            <person name="Makarenko M."/>
            <person name="Klepikova A."/>
            <person name="Omelchenko D."/>
            <person name="Novikova G."/>
            <person name="Obukhova E."/>
            <person name="Bogdanov V."/>
            <person name="Penin A."/>
            <person name="Logacheva M."/>
        </authorList>
    </citation>
    <scope>NUCLEOTIDE SEQUENCE</scope>
    <source>
        <strain evidence="1">Hsosn_3</strain>
        <tissue evidence="1">Leaf</tissue>
    </source>
</reference>
<evidence type="ECO:0000313" key="1">
    <source>
        <dbReference type="EMBL" id="KAK1374705.1"/>
    </source>
</evidence>
<sequence length="201" mass="22641">MLLLNNVAEQVIVLNMFFSDRRRSWRLSGKPWLFNWPRKRPVHVDLRASVDVHSNQGTTDLNEKTGKIGSSTIADGLNCADGDFVTPGEMFGERSESVETKCSIEKKKLKLTREIVFSEKGCSTIVESSVLVNLSKSKLRSREYELLTNFQSITMKEGNYNHLSLDNFTSLQQEFDGSKRQLKKNANCNKENVGLSPSGCS</sequence>
<dbReference type="Proteomes" id="UP001237642">
    <property type="component" value="Unassembled WGS sequence"/>
</dbReference>
<dbReference type="EMBL" id="JAUIZM010000007">
    <property type="protein sequence ID" value="KAK1374705.1"/>
    <property type="molecule type" value="Genomic_DNA"/>
</dbReference>
<protein>
    <submittedName>
        <fullName evidence="1">Uncharacterized protein</fullName>
    </submittedName>
</protein>
<comment type="caution">
    <text evidence="1">The sequence shown here is derived from an EMBL/GenBank/DDBJ whole genome shotgun (WGS) entry which is preliminary data.</text>
</comment>
<accession>A0AAD8HWS0</accession>
<gene>
    <name evidence="1" type="ORF">POM88_030898</name>
</gene>
<dbReference type="AlphaFoldDB" id="A0AAD8HWS0"/>
<proteinExistence type="predicted"/>